<dbReference type="InterPro" id="IPR013783">
    <property type="entry name" value="Ig-like_fold"/>
</dbReference>
<evidence type="ECO:0008006" key="3">
    <source>
        <dbReference type="Google" id="ProtNLM"/>
    </source>
</evidence>
<evidence type="ECO:0000313" key="2">
    <source>
        <dbReference type="Proteomes" id="UP000189739"/>
    </source>
</evidence>
<evidence type="ECO:0000313" key="1">
    <source>
        <dbReference type="EMBL" id="OOQ58335.1"/>
    </source>
</evidence>
<protein>
    <recommendedName>
        <fullName evidence="3">Fibronectin type-III domain-containing protein</fullName>
    </recommendedName>
</protein>
<accession>A0A1S9PBK7</accession>
<sequence>MEKKTVTPLAPGEGYQSTSYTVNFWWDEVEDATQYRLQVVTPGFDTVGALMADTLVKGNKFAFSLSPGRYAWRVRAENNSSFSGFSAAKSFTVVASSIKQQKVILTAPANNALTNQDAATFRWTELYGATKYQLQVDSNNFANEASVVYDISIPATQYTFFFPRDRQYQWRVRAANDTAQALWSEVRVINYDHTPPGLVTLVSPAEGQSLPLPVNLQWNNVLGATRYRVYVYKADGTTLFNTSFPVAVTTNSYSFNLGVPGDKIYWKVSALDAAGNEGTASALRSFTIQ</sequence>
<dbReference type="Proteomes" id="UP000189739">
    <property type="component" value="Unassembled WGS sequence"/>
</dbReference>
<name>A0A1S9PBK7_9SPHI</name>
<dbReference type="STRING" id="1792845.BC343_11925"/>
<reference evidence="1 2" key="1">
    <citation type="submission" date="2016-07" db="EMBL/GenBank/DDBJ databases">
        <title>Genomic analysis of zinc-resistant bacterium Mucilaginibacter pedocola TBZ30.</title>
        <authorList>
            <person name="Huang J."/>
            <person name="Tang J."/>
        </authorList>
    </citation>
    <scope>NUCLEOTIDE SEQUENCE [LARGE SCALE GENOMIC DNA]</scope>
    <source>
        <strain evidence="1 2">TBZ30</strain>
    </source>
</reference>
<organism evidence="1 2">
    <name type="scientific">Mucilaginibacter pedocola</name>
    <dbReference type="NCBI Taxonomy" id="1792845"/>
    <lineage>
        <taxon>Bacteria</taxon>
        <taxon>Pseudomonadati</taxon>
        <taxon>Bacteroidota</taxon>
        <taxon>Sphingobacteriia</taxon>
        <taxon>Sphingobacteriales</taxon>
        <taxon>Sphingobacteriaceae</taxon>
        <taxon>Mucilaginibacter</taxon>
    </lineage>
</organism>
<dbReference type="Gene3D" id="2.60.40.10">
    <property type="entry name" value="Immunoglobulins"/>
    <property type="match status" value="3"/>
</dbReference>
<keyword evidence="2" id="KW-1185">Reference proteome</keyword>
<dbReference type="OrthoDB" id="1121506at2"/>
<dbReference type="RefSeq" id="WP_078350084.1">
    <property type="nucleotide sequence ID" value="NZ_MBTF01000034.1"/>
</dbReference>
<dbReference type="AlphaFoldDB" id="A0A1S9PBK7"/>
<dbReference type="InterPro" id="IPR036116">
    <property type="entry name" value="FN3_sf"/>
</dbReference>
<dbReference type="SUPFAM" id="SSF49265">
    <property type="entry name" value="Fibronectin type III"/>
    <property type="match status" value="1"/>
</dbReference>
<proteinExistence type="predicted"/>
<gene>
    <name evidence="1" type="ORF">BC343_11925</name>
</gene>
<comment type="caution">
    <text evidence="1">The sequence shown here is derived from an EMBL/GenBank/DDBJ whole genome shotgun (WGS) entry which is preliminary data.</text>
</comment>
<dbReference type="EMBL" id="MBTF01000034">
    <property type="protein sequence ID" value="OOQ58335.1"/>
    <property type="molecule type" value="Genomic_DNA"/>
</dbReference>